<proteinExistence type="predicted"/>
<feature type="region of interest" description="Disordered" evidence="1">
    <location>
        <begin position="30"/>
        <end position="52"/>
    </location>
</feature>
<sequence length="95" mass="10872">MPFSNYCCHFSCPYFRNEVGGEVERNVALSRETTQKRSSLSHRITENSNTTSWHTPAMARGFSLLDNEESSYWSNGYCPYRKVPANIVERVDEGA</sequence>
<gene>
    <name evidence="2" type="ORF">FKW44_011047</name>
</gene>
<evidence type="ECO:0000256" key="1">
    <source>
        <dbReference type="SAM" id="MobiDB-lite"/>
    </source>
</evidence>
<dbReference type="Proteomes" id="UP000595437">
    <property type="component" value="Chromosome 7"/>
</dbReference>
<dbReference type="EMBL" id="CP045896">
    <property type="protein sequence ID" value="QQP50143.1"/>
    <property type="molecule type" value="Genomic_DNA"/>
</dbReference>
<keyword evidence="3" id="KW-1185">Reference proteome</keyword>
<evidence type="ECO:0000313" key="3">
    <source>
        <dbReference type="Proteomes" id="UP000595437"/>
    </source>
</evidence>
<feature type="non-terminal residue" evidence="2">
    <location>
        <position position="95"/>
    </location>
</feature>
<organism evidence="2 3">
    <name type="scientific">Caligus rogercresseyi</name>
    <name type="common">Sea louse</name>
    <dbReference type="NCBI Taxonomy" id="217165"/>
    <lineage>
        <taxon>Eukaryota</taxon>
        <taxon>Metazoa</taxon>
        <taxon>Ecdysozoa</taxon>
        <taxon>Arthropoda</taxon>
        <taxon>Crustacea</taxon>
        <taxon>Multicrustacea</taxon>
        <taxon>Hexanauplia</taxon>
        <taxon>Copepoda</taxon>
        <taxon>Siphonostomatoida</taxon>
        <taxon>Caligidae</taxon>
        <taxon>Caligus</taxon>
    </lineage>
</organism>
<evidence type="ECO:0000313" key="2">
    <source>
        <dbReference type="EMBL" id="QQP50143.1"/>
    </source>
</evidence>
<accession>A0A7T8HHG2</accession>
<protein>
    <submittedName>
        <fullName evidence="2">Uncharacterized protein</fullName>
    </submittedName>
</protein>
<dbReference type="OrthoDB" id="2499658at2759"/>
<dbReference type="AlphaFoldDB" id="A0A7T8HHG2"/>
<reference evidence="3" key="1">
    <citation type="submission" date="2021-01" db="EMBL/GenBank/DDBJ databases">
        <title>Caligus Genome Assembly.</title>
        <authorList>
            <person name="Gallardo-Escarate C."/>
        </authorList>
    </citation>
    <scope>NUCLEOTIDE SEQUENCE [LARGE SCALE GENOMIC DNA]</scope>
</reference>
<name>A0A7T8HHG2_CALRO</name>
<feature type="compositionally biased region" description="Polar residues" evidence="1">
    <location>
        <begin position="36"/>
        <end position="52"/>
    </location>
</feature>